<sequence length="110" mass="13041">MYKETDVKIFKILYAILISIVIMIDIPSISELFIDSWKILNIINIITFFTLCLLMLISILIFASKKFSRNFINEWRTYFSSHRKIFNITILITLILIVLSGFIRMQQINM</sequence>
<dbReference type="Proteomes" id="UP000306509">
    <property type="component" value="Unassembled WGS sequence"/>
</dbReference>
<evidence type="ECO:0000313" key="3">
    <source>
        <dbReference type="Proteomes" id="UP000306509"/>
    </source>
</evidence>
<comment type="caution">
    <text evidence="2">The sequence shown here is derived from an EMBL/GenBank/DDBJ whole genome shotgun (WGS) entry which is preliminary data.</text>
</comment>
<protein>
    <submittedName>
        <fullName evidence="2">Uncharacterized protein</fullName>
    </submittedName>
</protein>
<evidence type="ECO:0000313" key="2">
    <source>
        <dbReference type="EMBL" id="TLC98004.1"/>
    </source>
</evidence>
<accession>A0A4U8Q021</accession>
<organism evidence="2 3">
    <name type="scientific">Robinsoniella peoriensis</name>
    <dbReference type="NCBI Taxonomy" id="180332"/>
    <lineage>
        <taxon>Bacteria</taxon>
        <taxon>Bacillati</taxon>
        <taxon>Bacillota</taxon>
        <taxon>Clostridia</taxon>
        <taxon>Lachnospirales</taxon>
        <taxon>Lachnospiraceae</taxon>
        <taxon>Robinsoniella</taxon>
    </lineage>
</organism>
<dbReference type="EMBL" id="QGQD01000106">
    <property type="protein sequence ID" value="TLC98004.1"/>
    <property type="molecule type" value="Genomic_DNA"/>
</dbReference>
<name>A0A4U8Q021_9FIRM</name>
<dbReference type="AlphaFoldDB" id="A0A4U8Q021"/>
<feature type="transmembrane region" description="Helical" evidence="1">
    <location>
        <begin position="85"/>
        <end position="103"/>
    </location>
</feature>
<reference evidence="2 3" key="1">
    <citation type="journal article" date="2019" name="Anaerobe">
        <title>Detection of Robinsoniella peoriensis in multiple bone samples of a trauma patient.</title>
        <authorList>
            <person name="Schrottner P."/>
            <person name="Hartwich K."/>
            <person name="Bunk B."/>
            <person name="Schober I."/>
            <person name="Helbig S."/>
            <person name="Rudolph W.W."/>
            <person name="Gunzer F."/>
        </authorList>
    </citation>
    <scope>NUCLEOTIDE SEQUENCE [LARGE SCALE GENOMIC DNA]</scope>
    <source>
        <strain evidence="2 3">DSM 106044</strain>
    </source>
</reference>
<proteinExistence type="predicted"/>
<keyword evidence="1" id="KW-0472">Membrane</keyword>
<feature type="transmembrane region" description="Helical" evidence="1">
    <location>
        <begin position="42"/>
        <end position="64"/>
    </location>
</feature>
<keyword evidence="1" id="KW-0812">Transmembrane</keyword>
<evidence type="ECO:0000256" key="1">
    <source>
        <dbReference type="SAM" id="Phobius"/>
    </source>
</evidence>
<keyword evidence="3" id="KW-1185">Reference proteome</keyword>
<feature type="transmembrane region" description="Helical" evidence="1">
    <location>
        <begin position="12"/>
        <end position="30"/>
    </location>
</feature>
<gene>
    <name evidence="2" type="ORF">DSM106044_05168</name>
</gene>
<keyword evidence="1" id="KW-1133">Transmembrane helix</keyword>